<dbReference type="OrthoDB" id="9801679at2"/>
<dbReference type="InterPro" id="IPR005135">
    <property type="entry name" value="Endo/exonuclease/phosphatase"/>
</dbReference>
<dbReference type="PROSITE" id="PS51841">
    <property type="entry name" value="LTD"/>
    <property type="match status" value="1"/>
</dbReference>
<dbReference type="Gene3D" id="3.60.10.10">
    <property type="entry name" value="Endonuclease/exonuclease/phosphatase"/>
    <property type="match status" value="1"/>
</dbReference>
<dbReference type="EMBL" id="OBQC01000001">
    <property type="protein sequence ID" value="SOC34922.1"/>
    <property type="molecule type" value="Genomic_DNA"/>
</dbReference>
<dbReference type="InterPro" id="IPR036691">
    <property type="entry name" value="Endo/exonu/phosph_ase_sf"/>
</dbReference>
<name>A0A285TZC4_9BACL</name>
<evidence type="ECO:0000313" key="4">
    <source>
        <dbReference type="Proteomes" id="UP000219252"/>
    </source>
</evidence>
<feature type="chain" id="PRO_5013193841" description="LTD domain-containing protein" evidence="1">
    <location>
        <begin position="34"/>
        <end position="1181"/>
    </location>
</feature>
<dbReference type="CDD" id="cd04486">
    <property type="entry name" value="YhcR_OBF_like"/>
    <property type="match status" value="1"/>
</dbReference>
<evidence type="ECO:0000259" key="2">
    <source>
        <dbReference type="PROSITE" id="PS51841"/>
    </source>
</evidence>
<dbReference type="InterPro" id="IPR001322">
    <property type="entry name" value="Lamin_tail_dom"/>
</dbReference>
<dbReference type="GO" id="GO:0003824">
    <property type="term" value="F:catalytic activity"/>
    <property type="evidence" value="ECO:0007669"/>
    <property type="project" value="InterPro"/>
</dbReference>
<feature type="domain" description="LTD" evidence="2">
    <location>
        <begin position="27"/>
        <end position="145"/>
    </location>
</feature>
<gene>
    <name evidence="3" type="ORF">SAMN05877842_101164</name>
</gene>
<keyword evidence="4" id="KW-1185">Reference proteome</keyword>
<evidence type="ECO:0000256" key="1">
    <source>
        <dbReference type="SAM" id="SignalP"/>
    </source>
</evidence>
<dbReference type="SUPFAM" id="SSF56219">
    <property type="entry name" value="DNase I-like"/>
    <property type="match status" value="1"/>
</dbReference>
<dbReference type="Pfam" id="PF19580">
    <property type="entry name" value="Exo_endo_phos_3"/>
    <property type="match status" value="1"/>
</dbReference>
<dbReference type="Pfam" id="PF13290">
    <property type="entry name" value="CHB_HEX_C_1"/>
    <property type="match status" value="1"/>
</dbReference>
<protein>
    <recommendedName>
        <fullName evidence="2">LTD domain-containing protein</fullName>
    </recommendedName>
</protein>
<dbReference type="RefSeq" id="WP_097147731.1">
    <property type="nucleotide sequence ID" value="NZ_OBQC01000001.1"/>
</dbReference>
<dbReference type="PANTHER" id="PTHR42834:SF1">
    <property type="entry name" value="ENDONUCLEASE_EXONUCLEASE_PHOSPHATASE FAMILY PROTEIN (AFU_ORTHOLOGUE AFUA_3G09210)"/>
    <property type="match status" value="1"/>
</dbReference>
<proteinExistence type="predicted"/>
<dbReference type="Proteomes" id="UP000219252">
    <property type="component" value="Unassembled WGS sequence"/>
</dbReference>
<sequence>MSKQSWKKSINALLATSLVASVAVPVVPGTVNAESIATDLIISEYIEGSSFNKAIEIYNGTGKAIDLRNYTLEIYSNGASTASQAVTLSGILENGDVYVLYNSQASEAIKAVGDLESNAVINFNGDDALVLKNGDTVIDSFGQVGVDPGASWGTTVKTVDNTLIRNSTVLNGDTNPYDAFVPEVEWTGLGKDSFTDLGKHLSDGTPGGPVDPETPNVITIADARTQASGSATVKGTVTAKLKNTIHIQDETAAIAVRPTSLDVELGDEIIVSGSLQDFRGLLQLDSAKVVETKAATIPEPKQLNGAEINEENESKLAIVNNLELIDVNKGNGWANYTAKAEDGTEFLVRDETGTLNLSVGTTYDSITGIIQQFDQDYQIIPRGQADIVEDATTVQRVYASHPSGALPVGTEVTLTTSTVGAEIYYTTDGTEPTVTNGKLYEKPITINDSTTIKAIAVKDGLSNSEVNEFTYTVYEAEDIRIHDIQGESHHSPLQGTVVENVEGIVTYTYKIGSGNYFTMQTPDDKKDGNPRTSEGIVVYTGNKATVQVGNLVSVTGTVDEYHIDGYYDSKQDTDLPVTQINARDDRGGVVKVVEKSVDLPKPFIITSSNLPSDVIDNDGFSQFDPQEDAIDFWESLEGMLVEVGLVKAVAPQEHGDLITVLENRETNTIHGGVLLEENNANADRIQFKMYDNNAARDFEVATGDKFVGPIQGVVNYGFQNYKIYVDLEDMQDAFVEGKAEPETTTIVKDEEKLTIASYNLENFSNNTKETSNDKAQKLARAFVEDMQSPDIIGVTEVQDNNGELAGDSAANESYERLIQAIVDAGGPRYEYVNIDPENNKDGGAPNANIRVGVFYNPDRVSLSKDENGNVIPVGDATTAVDYEDGSLTLNPGRIDPTNPAFNSSRKPLAAQFNFQGEEVIVIVNHWNSKSGDTPLFGSTQPPVYGSEAQRKEIAKIVYDFIEDIKSENPDANVVSVGDFNDFQFSEALKIHEGDLMTNMINKVETADRYTYLFQGNSQVLDHILVSNNLAEKTEIDILHINADFTDMAGRASDHDPVMVQIDFKKKSEGKAEKVIVLDKPRYHANKITITDPSVEIHLAENTKLNNMFVTSGYAEFHGKGFKNTKITINPEQPGAILDFKGTEIKEVTIEGPNVIEIRGAENVKKLKFKKGAKEDLIKFSN</sequence>
<evidence type="ECO:0000313" key="3">
    <source>
        <dbReference type="EMBL" id="SOC34922.1"/>
    </source>
</evidence>
<accession>A0A285TZC4</accession>
<dbReference type="InterPro" id="IPR059177">
    <property type="entry name" value="GH29D-like_dom"/>
</dbReference>
<dbReference type="Pfam" id="PF00932">
    <property type="entry name" value="LTD"/>
    <property type="match status" value="1"/>
</dbReference>
<keyword evidence="1" id="KW-0732">Signal</keyword>
<dbReference type="AlphaFoldDB" id="A0A285TZC4"/>
<feature type="signal peptide" evidence="1">
    <location>
        <begin position="1"/>
        <end position="33"/>
    </location>
</feature>
<dbReference type="PANTHER" id="PTHR42834">
    <property type="entry name" value="ENDONUCLEASE/EXONUCLEASE/PHOSPHATASE FAMILY PROTEIN (AFU_ORTHOLOGUE AFUA_3G09210)"/>
    <property type="match status" value="1"/>
</dbReference>
<reference evidence="4" key="1">
    <citation type="submission" date="2017-08" db="EMBL/GenBank/DDBJ databases">
        <authorList>
            <person name="Varghese N."/>
            <person name="Submissions S."/>
        </authorList>
    </citation>
    <scope>NUCLEOTIDE SEQUENCE [LARGE SCALE GENOMIC DNA]</scope>
    <source>
        <strain evidence="4">JC23</strain>
    </source>
</reference>
<organism evidence="3 4">
    <name type="scientific">Ureibacillus acetophenoni</name>
    <dbReference type="NCBI Taxonomy" id="614649"/>
    <lineage>
        <taxon>Bacteria</taxon>
        <taxon>Bacillati</taxon>
        <taxon>Bacillota</taxon>
        <taxon>Bacilli</taxon>
        <taxon>Bacillales</taxon>
        <taxon>Caryophanaceae</taxon>
        <taxon>Ureibacillus</taxon>
    </lineage>
</organism>